<dbReference type="EMBL" id="CP053923">
    <property type="protein sequence ID" value="QNT68064.1"/>
    <property type="molecule type" value="Genomic_DNA"/>
</dbReference>
<dbReference type="Pfam" id="PF03734">
    <property type="entry name" value="YkuD"/>
    <property type="match status" value="1"/>
</dbReference>
<dbReference type="GO" id="GO:0018104">
    <property type="term" value="P:peptidoglycan-protein cross-linking"/>
    <property type="evidence" value="ECO:0007669"/>
    <property type="project" value="TreeGrafter"/>
</dbReference>
<dbReference type="UniPathway" id="UPA00219"/>
<evidence type="ECO:0000256" key="3">
    <source>
        <dbReference type="ARBA" id="ARBA00022676"/>
    </source>
</evidence>
<dbReference type="InterPro" id="IPR018392">
    <property type="entry name" value="LysM"/>
</dbReference>
<evidence type="ECO:0000256" key="6">
    <source>
        <dbReference type="ARBA" id="ARBA00022960"/>
    </source>
</evidence>
<dbReference type="GO" id="GO:0071972">
    <property type="term" value="F:peptidoglycan L,D-transpeptidase activity"/>
    <property type="evidence" value="ECO:0007669"/>
    <property type="project" value="TreeGrafter"/>
</dbReference>
<dbReference type="GO" id="GO:0016757">
    <property type="term" value="F:glycosyltransferase activity"/>
    <property type="evidence" value="ECO:0007669"/>
    <property type="project" value="UniProtKB-KW"/>
</dbReference>
<evidence type="ECO:0000256" key="2">
    <source>
        <dbReference type="ARBA" id="ARBA00005992"/>
    </source>
</evidence>
<feature type="signal peptide" evidence="10">
    <location>
        <begin position="1"/>
        <end position="23"/>
    </location>
</feature>
<evidence type="ECO:0000256" key="1">
    <source>
        <dbReference type="ARBA" id="ARBA00004752"/>
    </source>
</evidence>
<evidence type="ECO:0000259" key="11">
    <source>
        <dbReference type="PROSITE" id="PS52029"/>
    </source>
</evidence>
<dbReference type="PROSITE" id="PS51257">
    <property type="entry name" value="PROKAR_LIPOPROTEIN"/>
    <property type="match status" value="1"/>
</dbReference>
<dbReference type="PROSITE" id="PS52029">
    <property type="entry name" value="LD_TPASE"/>
    <property type="match status" value="1"/>
</dbReference>
<keyword evidence="5" id="KW-0378">Hydrolase</keyword>
<keyword evidence="7 9" id="KW-0573">Peptidoglycan synthesis</keyword>
<keyword evidence="4" id="KW-0808">Transferase</keyword>
<dbReference type="InterPro" id="IPR038063">
    <property type="entry name" value="Transpep_catalytic_dom"/>
</dbReference>
<evidence type="ECO:0000313" key="12">
    <source>
        <dbReference type="EMBL" id="QNT68064.1"/>
    </source>
</evidence>
<dbReference type="GO" id="GO:0005576">
    <property type="term" value="C:extracellular region"/>
    <property type="evidence" value="ECO:0007669"/>
    <property type="project" value="TreeGrafter"/>
</dbReference>
<proteinExistence type="inferred from homology"/>
<gene>
    <name evidence="12" type="ORF">HQ394_00115</name>
</gene>
<keyword evidence="10" id="KW-0732">Signal</keyword>
<dbReference type="PANTHER" id="PTHR30582">
    <property type="entry name" value="L,D-TRANSPEPTIDASE"/>
    <property type="match status" value="1"/>
</dbReference>
<keyword evidence="6 9" id="KW-0133">Cell shape</keyword>
<dbReference type="CDD" id="cd16913">
    <property type="entry name" value="YkuD_like"/>
    <property type="match status" value="1"/>
</dbReference>
<sequence length="336" mass="36748">MRNKVPGWLSLSLVIVVAMAVGACSTGGERTVDVTEAAQRNIDGANGFGKPMPRPKQEDVVGALEQQLTKKDDTLLDIAVDHDLGYLEIVAANPGIDPWVPSPGTEVVLPKARVLPSVPRQGIVINMPERRLYYYERGYLVYDFPVGIGRDDLETPFGRTTVVRKKEAPDWRPTVQARRSDPTLPAVVPAGPDNPLGSHALYLGWANYLIHGTNRVYAIGRRASRGCIRLYPDDIAKLYATVPVGTPVAVINQPYKLGWQGGELYLEAHPTVQQGRAMEEKQTLKPSNVADVRPLVESRAGEAMSRIDWAAVETAVREHRGVPVQITRPAALAARS</sequence>
<evidence type="ECO:0000256" key="10">
    <source>
        <dbReference type="SAM" id="SignalP"/>
    </source>
</evidence>
<dbReference type="PANTHER" id="PTHR30582:SF24">
    <property type="entry name" value="L,D-TRANSPEPTIDASE ERFK_SRFK-RELATED"/>
    <property type="match status" value="1"/>
</dbReference>
<dbReference type="GO" id="GO:0008360">
    <property type="term" value="P:regulation of cell shape"/>
    <property type="evidence" value="ECO:0007669"/>
    <property type="project" value="UniProtKB-UniRule"/>
</dbReference>
<accession>A0A7H1MX78</accession>
<reference evidence="12 13" key="1">
    <citation type="submission" date="2020-05" db="EMBL/GenBank/DDBJ databases">
        <title>Complete closed genome sequence of Defluviicoccus vanus.</title>
        <authorList>
            <person name="Bessarab I."/>
            <person name="Arumugam K."/>
            <person name="Maszenan A.M."/>
            <person name="Seviour R.J."/>
            <person name="Williams R.B."/>
        </authorList>
    </citation>
    <scope>NUCLEOTIDE SEQUENCE [LARGE SCALE GENOMIC DNA]</scope>
    <source>
        <strain evidence="12 13">Ben 114</strain>
    </source>
</reference>
<dbReference type="RefSeq" id="WP_190261507.1">
    <property type="nucleotide sequence ID" value="NZ_CP053923.1"/>
</dbReference>
<dbReference type="Gene3D" id="2.40.440.10">
    <property type="entry name" value="L,D-transpeptidase catalytic domain-like"/>
    <property type="match status" value="1"/>
</dbReference>
<protein>
    <submittedName>
        <fullName evidence="12">L,D-transpeptidase family protein</fullName>
    </submittedName>
</protein>
<comment type="pathway">
    <text evidence="1 9">Cell wall biogenesis; peptidoglycan biosynthesis.</text>
</comment>
<dbReference type="InterPro" id="IPR005490">
    <property type="entry name" value="LD_TPept_cat_dom"/>
</dbReference>
<dbReference type="AlphaFoldDB" id="A0A7H1MX78"/>
<feature type="chain" id="PRO_5028895827" evidence="10">
    <location>
        <begin position="24"/>
        <end position="336"/>
    </location>
</feature>
<keyword evidence="3" id="KW-0328">Glycosyltransferase</keyword>
<dbReference type="InterPro" id="IPR050979">
    <property type="entry name" value="LD-transpeptidase"/>
</dbReference>
<evidence type="ECO:0000256" key="7">
    <source>
        <dbReference type="ARBA" id="ARBA00022984"/>
    </source>
</evidence>
<evidence type="ECO:0000256" key="9">
    <source>
        <dbReference type="PROSITE-ProRule" id="PRU01373"/>
    </source>
</evidence>
<dbReference type="SUPFAM" id="SSF141523">
    <property type="entry name" value="L,D-transpeptidase catalytic domain-like"/>
    <property type="match status" value="1"/>
</dbReference>
<organism evidence="12 13">
    <name type="scientific">Defluviicoccus vanus</name>
    <dbReference type="NCBI Taxonomy" id="111831"/>
    <lineage>
        <taxon>Bacteria</taxon>
        <taxon>Pseudomonadati</taxon>
        <taxon>Pseudomonadota</taxon>
        <taxon>Alphaproteobacteria</taxon>
        <taxon>Rhodospirillales</taxon>
        <taxon>Rhodospirillaceae</taxon>
        <taxon>Defluviicoccus</taxon>
    </lineage>
</organism>
<comment type="similarity">
    <text evidence="2">Belongs to the YkuD family.</text>
</comment>
<name>A0A7H1MX78_9PROT</name>
<dbReference type="GO" id="GO:0071555">
    <property type="term" value="P:cell wall organization"/>
    <property type="evidence" value="ECO:0007669"/>
    <property type="project" value="UniProtKB-UniRule"/>
</dbReference>
<evidence type="ECO:0000256" key="5">
    <source>
        <dbReference type="ARBA" id="ARBA00022801"/>
    </source>
</evidence>
<keyword evidence="13" id="KW-1185">Reference proteome</keyword>
<feature type="active site" description="Proton donor/acceptor" evidence="9">
    <location>
        <position position="211"/>
    </location>
</feature>
<evidence type="ECO:0000256" key="4">
    <source>
        <dbReference type="ARBA" id="ARBA00022679"/>
    </source>
</evidence>
<feature type="domain" description="L,D-TPase catalytic" evidence="11">
    <location>
        <begin position="121"/>
        <end position="251"/>
    </location>
</feature>
<feature type="active site" description="Nucleophile" evidence="9">
    <location>
        <position position="227"/>
    </location>
</feature>
<keyword evidence="8 9" id="KW-0961">Cell wall biogenesis/degradation</keyword>
<evidence type="ECO:0000313" key="13">
    <source>
        <dbReference type="Proteomes" id="UP000516369"/>
    </source>
</evidence>
<dbReference type="Proteomes" id="UP000516369">
    <property type="component" value="Chromosome"/>
</dbReference>
<dbReference type="KEGG" id="dvn:HQ394_00115"/>
<dbReference type="CDD" id="cd00118">
    <property type="entry name" value="LysM"/>
    <property type="match status" value="1"/>
</dbReference>
<evidence type="ECO:0000256" key="8">
    <source>
        <dbReference type="ARBA" id="ARBA00023316"/>
    </source>
</evidence>